<feature type="region of interest" description="Disordered" evidence="1">
    <location>
        <begin position="199"/>
        <end position="240"/>
    </location>
</feature>
<accession>A0ABP1QW71</accession>
<gene>
    <name evidence="2" type="ORF">ODALV1_LOCUS15777</name>
</gene>
<keyword evidence="3" id="KW-1185">Reference proteome</keyword>
<feature type="compositionally biased region" description="Acidic residues" evidence="1">
    <location>
        <begin position="218"/>
        <end position="240"/>
    </location>
</feature>
<evidence type="ECO:0000313" key="3">
    <source>
        <dbReference type="Proteomes" id="UP001642540"/>
    </source>
</evidence>
<feature type="compositionally biased region" description="Low complexity" evidence="1">
    <location>
        <begin position="277"/>
        <end position="291"/>
    </location>
</feature>
<protein>
    <submittedName>
        <fullName evidence="2">Uncharacterized protein</fullName>
    </submittedName>
</protein>
<dbReference type="Proteomes" id="UP001642540">
    <property type="component" value="Unassembled WGS sequence"/>
</dbReference>
<feature type="compositionally biased region" description="Low complexity" evidence="1">
    <location>
        <begin position="501"/>
        <end position="517"/>
    </location>
</feature>
<feature type="region of interest" description="Disordered" evidence="1">
    <location>
        <begin position="493"/>
        <end position="532"/>
    </location>
</feature>
<feature type="region of interest" description="Disordered" evidence="1">
    <location>
        <begin position="274"/>
        <end position="304"/>
    </location>
</feature>
<name>A0ABP1QW71_9HEXA</name>
<feature type="compositionally biased region" description="Basic and acidic residues" evidence="1">
    <location>
        <begin position="199"/>
        <end position="217"/>
    </location>
</feature>
<evidence type="ECO:0000256" key="1">
    <source>
        <dbReference type="SAM" id="MobiDB-lite"/>
    </source>
</evidence>
<reference evidence="2 3" key="1">
    <citation type="submission" date="2024-08" db="EMBL/GenBank/DDBJ databases">
        <authorList>
            <person name="Cucini C."/>
            <person name="Frati F."/>
        </authorList>
    </citation>
    <scope>NUCLEOTIDE SEQUENCE [LARGE SCALE GENOMIC DNA]</scope>
</reference>
<feature type="compositionally biased region" description="Basic and acidic residues" evidence="1">
    <location>
        <begin position="10"/>
        <end position="23"/>
    </location>
</feature>
<comment type="caution">
    <text evidence="2">The sequence shown here is derived from an EMBL/GenBank/DDBJ whole genome shotgun (WGS) entry which is preliminary data.</text>
</comment>
<proteinExistence type="predicted"/>
<feature type="region of interest" description="Disordered" evidence="1">
    <location>
        <begin position="1"/>
        <end position="57"/>
    </location>
</feature>
<dbReference type="EMBL" id="CAXLJM020000049">
    <property type="protein sequence ID" value="CAL8112775.1"/>
    <property type="molecule type" value="Genomic_DNA"/>
</dbReference>
<evidence type="ECO:0000313" key="2">
    <source>
        <dbReference type="EMBL" id="CAL8112775.1"/>
    </source>
</evidence>
<organism evidence="2 3">
    <name type="scientific">Orchesella dallaii</name>
    <dbReference type="NCBI Taxonomy" id="48710"/>
    <lineage>
        <taxon>Eukaryota</taxon>
        <taxon>Metazoa</taxon>
        <taxon>Ecdysozoa</taxon>
        <taxon>Arthropoda</taxon>
        <taxon>Hexapoda</taxon>
        <taxon>Collembola</taxon>
        <taxon>Entomobryomorpha</taxon>
        <taxon>Entomobryoidea</taxon>
        <taxon>Orchesellidae</taxon>
        <taxon>Orchesellinae</taxon>
        <taxon>Orchesella</taxon>
    </lineage>
</organism>
<sequence>MQKQGAVKGKGKESKNRTPRNDEMSIASKVNNKNVKDTKPRARHTSGKRSIAARPIPTQTFIDHEHTADESNSHENSQTALHGDSFRLRGKKARSRDCEEAISTAVSDFWDSAWNICAERFFITSAPVTVSFELRNAWLRIAEAEWQDLDMRETPNTRPNRIFRRDEPPLPLAFDSWSRGAMELLPRFRHESVMDPFLRDLGDSTHIDQPEIMRSSEEMDEEEEEDEDEESQNEGKDDEDGAGAIFEMLLSAPEGVPDPNNWQFELDDENKIMKAGTTPTSTPPKTESPPKLSEESQQEAAAEMEEEKAVMILLSPRSLSMDESTTDIENSSATRAFSAYSRKSHIKRKFSPSQCGGRVGSGVFRFPTETTSEAVRRMRENIRDHHIQSHVQIIDEDRVAYKTKRSIQANDDMVVQPLFEEQTPRFAGHDNANRFHELSWRGVSYNQGQPSIAGSFDNGATDMDKKFLQRKLINLRSRFKKQSIKYFGHPTKTVEETAETSSGQDSRRSSTGSSFKSKTSKKPGALEVGRRKVTRGVSMKYASHTGFGGNVVSTQSRTKAVGSKAKAVASDPGLKRNKEPLFSSLLERRLKTFDTRNNTLKSGGIQFSHVNRGAGVETSRMQLLDPELRNKSRNCKTCQTATNTSSS</sequence>